<dbReference type="SUPFAM" id="SSF53098">
    <property type="entry name" value="Ribonuclease H-like"/>
    <property type="match status" value="1"/>
</dbReference>
<dbReference type="InterPro" id="IPR044730">
    <property type="entry name" value="RNase_H-like_dom_plant"/>
</dbReference>
<dbReference type="InterPro" id="IPR012337">
    <property type="entry name" value="RNaseH-like_sf"/>
</dbReference>
<dbReference type="CDD" id="cd06222">
    <property type="entry name" value="RNase_H_like"/>
    <property type="match status" value="1"/>
</dbReference>
<dbReference type="InterPro" id="IPR036397">
    <property type="entry name" value="RNaseH_sf"/>
</dbReference>
<reference evidence="2 3" key="1">
    <citation type="submission" date="2024-01" db="EMBL/GenBank/DDBJ databases">
        <title>Genome assemblies of Stephania.</title>
        <authorList>
            <person name="Yang L."/>
        </authorList>
    </citation>
    <scope>NUCLEOTIDE SEQUENCE [LARGE SCALE GENOMIC DNA]</scope>
    <source>
        <strain evidence="2">YNDBR</strain>
        <tissue evidence="2">Leaf</tissue>
    </source>
</reference>
<gene>
    <name evidence="2" type="ORF">Syun_004240</name>
</gene>
<feature type="domain" description="RNase H type-1" evidence="1">
    <location>
        <begin position="7"/>
        <end position="91"/>
    </location>
</feature>
<evidence type="ECO:0000259" key="1">
    <source>
        <dbReference type="Pfam" id="PF13456"/>
    </source>
</evidence>
<dbReference type="PANTHER" id="PTHR47723">
    <property type="entry name" value="OS05G0353850 PROTEIN"/>
    <property type="match status" value="1"/>
</dbReference>
<accession>A0AAP0L417</accession>
<organism evidence="2 3">
    <name type="scientific">Stephania yunnanensis</name>
    <dbReference type="NCBI Taxonomy" id="152371"/>
    <lineage>
        <taxon>Eukaryota</taxon>
        <taxon>Viridiplantae</taxon>
        <taxon>Streptophyta</taxon>
        <taxon>Embryophyta</taxon>
        <taxon>Tracheophyta</taxon>
        <taxon>Spermatophyta</taxon>
        <taxon>Magnoliopsida</taxon>
        <taxon>Ranunculales</taxon>
        <taxon>Menispermaceae</taxon>
        <taxon>Menispermoideae</taxon>
        <taxon>Cissampelideae</taxon>
        <taxon>Stephania</taxon>
    </lineage>
</organism>
<sequence length="110" mass="12494">MGSFGVASSLMAELRDICKGLLLTWAKGFQKILLKFDSTTAIHLLNHRINEWHLLAPLVEDWRLLLERAWWIIPRHVLRDGNQVVDRLANLSGTLLSQELLILESPPSTA</sequence>
<dbReference type="AlphaFoldDB" id="A0AAP0L417"/>
<dbReference type="Proteomes" id="UP001420932">
    <property type="component" value="Unassembled WGS sequence"/>
</dbReference>
<proteinExistence type="predicted"/>
<keyword evidence="3" id="KW-1185">Reference proteome</keyword>
<evidence type="ECO:0000313" key="2">
    <source>
        <dbReference type="EMBL" id="KAK9163338.1"/>
    </source>
</evidence>
<dbReference type="GO" id="GO:0003676">
    <property type="term" value="F:nucleic acid binding"/>
    <property type="evidence" value="ECO:0007669"/>
    <property type="project" value="InterPro"/>
</dbReference>
<dbReference type="GO" id="GO:0004523">
    <property type="term" value="F:RNA-DNA hybrid ribonuclease activity"/>
    <property type="evidence" value="ECO:0007669"/>
    <property type="project" value="InterPro"/>
</dbReference>
<comment type="caution">
    <text evidence="2">The sequence shown here is derived from an EMBL/GenBank/DDBJ whole genome shotgun (WGS) entry which is preliminary data.</text>
</comment>
<name>A0AAP0L417_9MAGN</name>
<dbReference type="InterPro" id="IPR002156">
    <property type="entry name" value="RNaseH_domain"/>
</dbReference>
<protein>
    <recommendedName>
        <fullName evidence="1">RNase H type-1 domain-containing protein</fullName>
    </recommendedName>
</protein>
<dbReference type="PANTHER" id="PTHR47723:SF19">
    <property type="entry name" value="POLYNUCLEOTIDYL TRANSFERASE, RIBONUCLEASE H-LIKE SUPERFAMILY PROTEIN"/>
    <property type="match status" value="1"/>
</dbReference>
<dbReference type="EMBL" id="JBBNAF010000002">
    <property type="protein sequence ID" value="KAK9163338.1"/>
    <property type="molecule type" value="Genomic_DNA"/>
</dbReference>
<dbReference type="Pfam" id="PF13456">
    <property type="entry name" value="RVT_3"/>
    <property type="match status" value="1"/>
</dbReference>
<dbReference type="Gene3D" id="3.30.420.10">
    <property type="entry name" value="Ribonuclease H-like superfamily/Ribonuclease H"/>
    <property type="match status" value="1"/>
</dbReference>
<evidence type="ECO:0000313" key="3">
    <source>
        <dbReference type="Proteomes" id="UP001420932"/>
    </source>
</evidence>
<dbReference type="InterPro" id="IPR053151">
    <property type="entry name" value="RNase_H-like"/>
</dbReference>